<dbReference type="AlphaFoldDB" id="A0A0R0KFK3"/>
<proteinExistence type="predicted"/>
<reference evidence="2" key="3">
    <citation type="submission" date="2018-07" db="EMBL/GenBank/DDBJ databases">
        <title>WGS assembly of Glycine max.</title>
        <authorList>
            <person name="Schmutz J."/>
            <person name="Cannon S."/>
            <person name="Schlueter J."/>
            <person name="Ma J."/>
            <person name="Mitros T."/>
            <person name="Nelson W."/>
            <person name="Hyten D."/>
            <person name="Song Q."/>
            <person name="Thelen J."/>
            <person name="Cheng J."/>
            <person name="Xu D."/>
            <person name="Hellsten U."/>
            <person name="May G."/>
            <person name="Yu Y."/>
            <person name="Sakurai T."/>
            <person name="Umezawa T."/>
            <person name="Bhattacharyya M."/>
            <person name="Sandhu D."/>
            <person name="Valliyodan B."/>
            <person name="Lindquist E."/>
            <person name="Peto M."/>
            <person name="Grant D."/>
            <person name="Shu S."/>
            <person name="Goodstein D."/>
            <person name="Barry K."/>
            <person name="Futrell-Griggs M."/>
            <person name="Abernathy B."/>
            <person name="Du J."/>
            <person name="Tian Z."/>
            <person name="Zhu L."/>
            <person name="Gill N."/>
            <person name="Joshi T."/>
            <person name="Libault M."/>
            <person name="Sethuraman A."/>
            <person name="Zhang X."/>
            <person name="Shinozaki K."/>
            <person name="Nguyen H."/>
            <person name="Wing R."/>
            <person name="Cregan P."/>
            <person name="Specht J."/>
            <person name="Grimwood J."/>
            <person name="Rokhsar D."/>
            <person name="Stacey G."/>
            <person name="Shoemaker R."/>
            <person name="Jackson S."/>
        </authorList>
    </citation>
    <scope>NUCLEOTIDE SEQUENCE</scope>
    <source>
        <tissue evidence="2">Callus</tissue>
    </source>
</reference>
<dbReference type="PANTHER" id="PTHR35478:SF1">
    <property type="entry name" value="ZINC FINGER FYVE DOMAIN-CONTAINING PROTEIN 26"/>
    <property type="match status" value="1"/>
</dbReference>
<evidence type="ECO:0000313" key="4">
    <source>
        <dbReference type="Proteomes" id="UP000008827"/>
    </source>
</evidence>
<keyword evidence="4" id="KW-1185">Reference proteome</keyword>
<reference evidence="2 3" key="1">
    <citation type="journal article" date="2010" name="Nature">
        <title>Genome sequence of the palaeopolyploid soybean.</title>
        <authorList>
            <person name="Schmutz J."/>
            <person name="Cannon S.B."/>
            <person name="Schlueter J."/>
            <person name="Ma J."/>
            <person name="Mitros T."/>
            <person name="Nelson W."/>
            <person name="Hyten D.L."/>
            <person name="Song Q."/>
            <person name="Thelen J.J."/>
            <person name="Cheng J."/>
            <person name="Xu D."/>
            <person name="Hellsten U."/>
            <person name="May G.D."/>
            <person name="Yu Y."/>
            <person name="Sakurai T."/>
            <person name="Umezawa T."/>
            <person name="Bhattacharyya M.K."/>
            <person name="Sandhu D."/>
            <person name="Valliyodan B."/>
            <person name="Lindquist E."/>
            <person name="Peto M."/>
            <person name="Grant D."/>
            <person name="Shu S."/>
            <person name="Goodstein D."/>
            <person name="Barry K."/>
            <person name="Futrell-Griggs M."/>
            <person name="Abernathy B."/>
            <person name="Du J."/>
            <person name="Tian Z."/>
            <person name="Zhu L."/>
            <person name="Gill N."/>
            <person name="Joshi T."/>
            <person name="Libault M."/>
            <person name="Sethuraman A."/>
            <person name="Zhang X.-C."/>
            <person name="Shinozaki K."/>
            <person name="Nguyen H.T."/>
            <person name="Wing R.A."/>
            <person name="Cregan P."/>
            <person name="Specht J."/>
            <person name="Grimwood J."/>
            <person name="Rokhsar D."/>
            <person name="Stacey G."/>
            <person name="Shoemaker R.C."/>
            <person name="Jackson S.A."/>
        </authorList>
    </citation>
    <scope>NUCLEOTIDE SEQUENCE</scope>
    <source>
        <strain evidence="3">cv. Williams 82</strain>
        <tissue evidence="2">Callus</tissue>
    </source>
</reference>
<dbReference type="PANTHER" id="PTHR35478">
    <property type="entry name" value="ZINC FINGER FYVE DOMAIN PROTEIN"/>
    <property type="match status" value="1"/>
</dbReference>
<gene>
    <name evidence="2" type="ORF">GLYMA_04G073600</name>
</gene>
<evidence type="ECO:0000259" key="1">
    <source>
        <dbReference type="Pfam" id="PF25569"/>
    </source>
</evidence>
<name>A0A0R0KFK3_SOYBN</name>
<accession>A0A0R0KFK3</accession>
<dbReference type="InterPro" id="IPR057946">
    <property type="entry name" value="TPR_ZFYVE26"/>
</dbReference>
<feature type="domain" description="ZFYVE26-like TPR repeats" evidence="1">
    <location>
        <begin position="102"/>
        <end position="182"/>
    </location>
</feature>
<dbReference type="STRING" id="3847.A0A0R0KFK3"/>
<evidence type="ECO:0000313" key="3">
    <source>
        <dbReference type="EnsemblPlants" id="KRH61887"/>
    </source>
</evidence>
<dbReference type="EMBL" id="CM000837">
    <property type="protein sequence ID" value="KRH61887.1"/>
    <property type="molecule type" value="Genomic_DNA"/>
</dbReference>
<organism evidence="2">
    <name type="scientific">Glycine max</name>
    <name type="common">Soybean</name>
    <name type="synonym">Glycine hispida</name>
    <dbReference type="NCBI Taxonomy" id="3847"/>
    <lineage>
        <taxon>Eukaryota</taxon>
        <taxon>Viridiplantae</taxon>
        <taxon>Streptophyta</taxon>
        <taxon>Embryophyta</taxon>
        <taxon>Tracheophyta</taxon>
        <taxon>Spermatophyta</taxon>
        <taxon>Magnoliopsida</taxon>
        <taxon>eudicotyledons</taxon>
        <taxon>Gunneridae</taxon>
        <taxon>Pentapetalae</taxon>
        <taxon>rosids</taxon>
        <taxon>fabids</taxon>
        <taxon>Fabales</taxon>
        <taxon>Fabaceae</taxon>
        <taxon>Papilionoideae</taxon>
        <taxon>50 kb inversion clade</taxon>
        <taxon>NPAAA clade</taxon>
        <taxon>indigoferoid/millettioid clade</taxon>
        <taxon>Phaseoleae</taxon>
        <taxon>Glycine</taxon>
        <taxon>Glycine subgen. Soja</taxon>
    </lineage>
</organism>
<reference evidence="3" key="2">
    <citation type="submission" date="2018-02" db="UniProtKB">
        <authorList>
            <consortium name="EnsemblPlants"/>
        </authorList>
    </citation>
    <scope>IDENTIFICATION</scope>
    <source>
        <strain evidence="3">Williams 82</strain>
    </source>
</reference>
<dbReference type="InParanoid" id="A0A0R0KFK3"/>
<evidence type="ECO:0000313" key="2">
    <source>
        <dbReference type="EMBL" id="KRH61887.1"/>
    </source>
</evidence>
<dbReference type="Gramene" id="KRH61887">
    <property type="protein sequence ID" value="KRH61887"/>
    <property type="gene ID" value="GLYMA_04G073600"/>
</dbReference>
<protein>
    <recommendedName>
        <fullName evidence="1">ZFYVE26-like TPR repeats domain-containing protein</fullName>
    </recommendedName>
</protein>
<dbReference type="EnsemblPlants" id="KRH61887">
    <property type="protein sequence ID" value="KRH61887"/>
    <property type="gene ID" value="GLYMA_04G073600"/>
</dbReference>
<sequence>MHFDEGLFARHKGGESTKVVTKGLRGKSASKKLTEEGLVKFSTRVSIQRLIDLIFKSFDNFRVNHHYSALNDCRIRRCKIAEVLVEKNFDLAFLLIYEFNLPAVDIYASVAASLAERKRGSQLTEFFRNIKGTIDDDDWDQVLGATINIYANKHKEHPDRLIDMLTSSQGKVLACVICGRLKMWLMFSMLLISYALTKGKSWKYFFLDGDGQFETNLSALHTNALPVPDMC</sequence>
<dbReference type="Pfam" id="PF25569">
    <property type="entry name" value="TPR_ZFYVE26"/>
    <property type="match status" value="1"/>
</dbReference>
<dbReference type="PaxDb" id="3847-GLYMA04G07760.1"/>
<dbReference type="Proteomes" id="UP000008827">
    <property type="component" value="Chromosome 4"/>
</dbReference>